<dbReference type="RefSeq" id="WP_167576648.1">
    <property type="nucleotide sequence ID" value="NZ_CP050321.1"/>
</dbReference>
<sequence length="197" mass="23459">MNGDENYKKWARILEPKALKERVISYSIFIASFELLKEIMIGKLERFYLSFGSEDEFVEYRKKVLDRNKSRLYASISWLTEHNALEQSDIETFERLKKIRNKLSHEMFDLIPEADLLNVTDEINTIISFTRKIELWWFYNLDMAIDPDSYPADLDLDEVMPMTVLLLQVMREVALGDEQAAHNMFVEFTRNYKRDHT</sequence>
<protein>
    <submittedName>
        <fullName evidence="1">Uncharacterized protein</fullName>
    </submittedName>
</protein>
<dbReference type="EMBL" id="CP050321">
    <property type="protein sequence ID" value="QIR28719.1"/>
    <property type="molecule type" value="Genomic_DNA"/>
</dbReference>
<dbReference type="Proteomes" id="UP000503580">
    <property type="component" value="Chromosome"/>
</dbReference>
<name>A0A6G9RRY3_9ENTR</name>
<proteinExistence type="predicted"/>
<keyword evidence="2" id="KW-1185">Reference proteome</keyword>
<gene>
    <name evidence="1" type="ORF">GY169_18755</name>
</gene>
<evidence type="ECO:0000313" key="1">
    <source>
        <dbReference type="EMBL" id="QIR28719.1"/>
    </source>
</evidence>
<evidence type="ECO:0000313" key="2">
    <source>
        <dbReference type="Proteomes" id="UP000503580"/>
    </source>
</evidence>
<accession>A0A6G9RRY3</accession>
<organism evidence="1 2">
    <name type="scientific">Kluyvera genomosp. 3</name>
    <dbReference type="NCBI Taxonomy" id="2774055"/>
    <lineage>
        <taxon>Bacteria</taxon>
        <taxon>Pseudomonadati</taxon>
        <taxon>Pseudomonadota</taxon>
        <taxon>Gammaproteobacteria</taxon>
        <taxon>Enterobacterales</taxon>
        <taxon>Enterobacteriaceae</taxon>
        <taxon>Kluyvera</taxon>
    </lineage>
</organism>
<dbReference type="KEGG" id="kgn:GY169_18755"/>
<reference evidence="1 2" key="1">
    <citation type="submission" date="2020-02" db="EMBL/GenBank/DDBJ databases">
        <title>Whole genome PO2S7.</title>
        <authorList>
            <person name="Singha K.M."/>
        </authorList>
    </citation>
    <scope>NUCLEOTIDE SEQUENCE [LARGE SCALE GENOMIC DNA]</scope>
    <source>
        <strain evidence="1 2">PO2S7</strain>
    </source>
</reference>
<dbReference type="AlphaFoldDB" id="A0A6G9RRY3"/>